<dbReference type="OrthoDB" id="253515at2"/>
<dbReference type="AlphaFoldDB" id="A0A5B9QF54"/>
<dbReference type="PROSITE" id="PS51318">
    <property type="entry name" value="TAT"/>
    <property type="match status" value="1"/>
</dbReference>
<dbReference type="PANTHER" id="PTHR43818:SF5">
    <property type="entry name" value="OXIDOREDUCTASE FAMILY PROTEIN"/>
    <property type="match status" value="1"/>
</dbReference>
<dbReference type="PANTHER" id="PTHR43818">
    <property type="entry name" value="BCDNA.GH03377"/>
    <property type="match status" value="1"/>
</dbReference>
<dbReference type="InterPro" id="IPR036291">
    <property type="entry name" value="NAD(P)-bd_dom_sf"/>
</dbReference>
<protein>
    <submittedName>
        <fullName evidence="2">Inositol 2-dehydrogenase</fullName>
        <ecNumber evidence="2">1.1.1.18</ecNumber>
    </submittedName>
</protein>
<name>A0A5B9QF54_9BACT</name>
<dbReference type="Proteomes" id="UP000323917">
    <property type="component" value="Chromosome"/>
</dbReference>
<evidence type="ECO:0000313" key="3">
    <source>
        <dbReference type="Proteomes" id="UP000323917"/>
    </source>
</evidence>
<evidence type="ECO:0000313" key="2">
    <source>
        <dbReference type="EMBL" id="QEG36280.1"/>
    </source>
</evidence>
<dbReference type="Gene3D" id="3.40.50.720">
    <property type="entry name" value="NAD(P)-binding Rossmann-like Domain"/>
    <property type="match status" value="1"/>
</dbReference>
<dbReference type="GO" id="GO:0000166">
    <property type="term" value="F:nucleotide binding"/>
    <property type="evidence" value="ECO:0007669"/>
    <property type="project" value="InterPro"/>
</dbReference>
<dbReference type="Pfam" id="PF01408">
    <property type="entry name" value="GFO_IDH_MocA"/>
    <property type="match status" value="1"/>
</dbReference>
<gene>
    <name evidence="2" type="primary">iolG_8</name>
    <name evidence="2" type="ORF">Pr1d_35920</name>
</gene>
<organism evidence="2 3">
    <name type="scientific">Bythopirellula goksoeyrii</name>
    <dbReference type="NCBI Taxonomy" id="1400387"/>
    <lineage>
        <taxon>Bacteria</taxon>
        <taxon>Pseudomonadati</taxon>
        <taxon>Planctomycetota</taxon>
        <taxon>Planctomycetia</taxon>
        <taxon>Pirellulales</taxon>
        <taxon>Lacipirellulaceae</taxon>
        <taxon>Bythopirellula</taxon>
    </lineage>
</organism>
<dbReference type="InterPro" id="IPR019546">
    <property type="entry name" value="TAT_signal_bac_arc"/>
</dbReference>
<dbReference type="Gene3D" id="3.30.360.10">
    <property type="entry name" value="Dihydrodipicolinate Reductase, domain 2"/>
    <property type="match status" value="1"/>
</dbReference>
<dbReference type="InterPro" id="IPR050463">
    <property type="entry name" value="Gfo/Idh/MocA_oxidrdct_glycsds"/>
</dbReference>
<dbReference type="InterPro" id="IPR000683">
    <property type="entry name" value="Gfo/Idh/MocA-like_OxRdtase_N"/>
</dbReference>
<dbReference type="GO" id="GO:0050112">
    <property type="term" value="F:inositol 2-dehydrogenase (NAD+) activity"/>
    <property type="evidence" value="ECO:0007669"/>
    <property type="project" value="UniProtKB-EC"/>
</dbReference>
<dbReference type="EC" id="1.1.1.18" evidence="2"/>
<sequence length="438" mass="48845">MPIKDKSNYQHVSSRRQFLKTASIVAAASGVATNAMSQTATPHVGGRDTLRIGVVGCGGRGTGAVLDALQADPHIQLTAIADVFGDRIDLCLQSLAQEKDVAGKIDVPKKRQFSGFNAYQELIESGVDVVLLATPPHFRPLHLRAAIEGGKHVFCEKPVAVDAPGVRSVLESCRRANERKLSIVSGLCYRDDPGFNEAIDRIHDGEIGEVRTLYANDYRGTLWEKPRQHIWSDMENQLRNWYYYTWLSGDFNVEQHIHFLDVCAWVKQSYPDRAIGIGGRQARTQEKYGNIYDHHSVTYEYLDGTRLVSNCRQQAGCSTDTRSFVQGSHGCANLDDGNTFIDAEGKWRYRKKRGQKSIYQLEHDRLFSSIRNGRPVNDGEYMSNSTLLAIMGRMATYTGEAVTWEQAMNSKEDLSPPEYAWGDAPEVVIAVPGVTELI</sequence>
<dbReference type="InterPro" id="IPR006311">
    <property type="entry name" value="TAT_signal"/>
</dbReference>
<feature type="domain" description="Gfo/Idh/MocA-like oxidoreductase N-terminal" evidence="1">
    <location>
        <begin position="50"/>
        <end position="179"/>
    </location>
</feature>
<reference evidence="2 3" key="1">
    <citation type="submission" date="2019-08" db="EMBL/GenBank/DDBJ databases">
        <title>Deep-cultivation of Planctomycetes and their phenomic and genomic characterization uncovers novel biology.</title>
        <authorList>
            <person name="Wiegand S."/>
            <person name="Jogler M."/>
            <person name="Boedeker C."/>
            <person name="Pinto D."/>
            <person name="Vollmers J."/>
            <person name="Rivas-Marin E."/>
            <person name="Kohn T."/>
            <person name="Peeters S.H."/>
            <person name="Heuer A."/>
            <person name="Rast P."/>
            <person name="Oberbeckmann S."/>
            <person name="Bunk B."/>
            <person name="Jeske O."/>
            <person name="Meyerdierks A."/>
            <person name="Storesund J.E."/>
            <person name="Kallscheuer N."/>
            <person name="Luecker S."/>
            <person name="Lage O.M."/>
            <person name="Pohl T."/>
            <person name="Merkel B.J."/>
            <person name="Hornburger P."/>
            <person name="Mueller R.-W."/>
            <person name="Bruemmer F."/>
            <person name="Labrenz M."/>
            <person name="Spormann A.M."/>
            <person name="Op den Camp H."/>
            <person name="Overmann J."/>
            <person name="Amann R."/>
            <person name="Jetten M.S.M."/>
            <person name="Mascher T."/>
            <person name="Medema M.H."/>
            <person name="Devos D.P."/>
            <person name="Kaster A.-K."/>
            <person name="Ovreas L."/>
            <person name="Rohde M."/>
            <person name="Galperin M.Y."/>
            <person name="Jogler C."/>
        </authorList>
    </citation>
    <scope>NUCLEOTIDE SEQUENCE [LARGE SCALE GENOMIC DNA]</scope>
    <source>
        <strain evidence="2 3">Pr1d</strain>
    </source>
</reference>
<dbReference type="EMBL" id="CP042913">
    <property type="protein sequence ID" value="QEG36280.1"/>
    <property type="molecule type" value="Genomic_DNA"/>
</dbReference>
<dbReference type="RefSeq" id="WP_148074646.1">
    <property type="nucleotide sequence ID" value="NZ_CP042913.1"/>
</dbReference>
<proteinExistence type="predicted"/>
<evidence type="ECO:0000259" key="1">
    <source>
        <dbReference type="Pfam" id="PF01408"/>
    </source>
</evidence>
<dbReference type="SUPFAM" id="SSF51735">
    <property type="entry name" value="NAD(P)-binding Rossmann-fold domains"/>
    <property type="match status" value="1"/>
</dbReference>
<dbReference type="KEGG" id="bgok:Pr1d_35920"/>
<keyword evidence="2" id="KW-0560">Oxidoreductase</keyword>
<dbReference type="NCBIfam" id="TIGR01409">
    <property type="entry name" value="TAT_signal_seq"/>
    <property type="match status" value="1"/>
</dbReference>
<accession>A0A5B9QF54</accession>
<keyword evidence="3" id="KW-1185">Reference proteome</keyword>
<dbReference type="SUPFAM" id="SSF55347">
    <property type="entry name" value="Glyceraldehyde-3-phosphate dehydrogenase-like, C-terminal domain"/>
    <property type="match status" value="1"/>
</dbReference>